<keyword evidence="2" id="KW-1185">Reference proteome</keyword>
<organism evidence="1 2">
    <name type="scientific">Solanum verrucosum</name>
    <dbReference type="NCBI Taxonomy" id="315347"/>
    <lineage>
        <taxon>Eukaryota</taxon>
        <taxon>Viridiplantae</taxon>
        <taxon>Streptophyta</taxon>
        <taxon>Embryophyta</taxon>
        <taxon>Tracheophyta</taxon>
        <taxon>Spermatophyta</taxon>
        <taxon>Magnoliopsida</taxon>
        <taxon>eudicotyledons</taxon>
        <taxon>Gunneridae</taxon>
        <taxon>Pentapetalae</taxon>
        <taxon>asterids</taxon>
        <taxon>lamiids</taxon>
        <taxon>Solanales</taxon>
        <taxon>Solanaceae</taxon>
        <taxon>Solanoideae</taxon>
        <taxon>Solaneae</taxon>
        <taxon>Solanum</taxon>
    </lineage>
</organism>
<proteinExistence type="predicted"/>
<name>A0AAF0UZB4_SOLVR</name>
<dbReference type="AlphaFoldDB" id="A0AAF0UZB4"/>
<reference evidence="1" key="1">
    <citation type="submission" date="2023-08" db="EMBL/GenBank/DDBJ databases">
        <title>A de novo genome assembly of Solanum verrucosum Schlechtendal, a Mexican diploid species geographically isolated from the other diploid A-genome species in potato relatives.</title>
        <authorList>
            <person name="Hosaka K."/>
        </authorList>
    </citation>
    <scope>NUCLEOTIDE SEQUENCE</scope>
    <source>
        <tissue evidence="1">Young leaves</tissue>
    </source>
</reference>
<gene>
    <name evidence="1" type="ORF">MTR67_049223</name>
</gene>
<evidence type="ECO:0000313" key="2">
    <source>
        <dbReference type="Proteomes" id="UP001234989"/>
    </source>
</evidence>
<sequence length="194" mass="22001">MELLSRSRLLIRGEGEFKNTIKLTGGEWEKGKKVRLRKDFWSKAGLLKDLFPTLNSIAVNKNRLLADYLSNVGRNIQENQMSVLIIGLGICYGELMPHPKLLALDGLPHIVHAIYKEEALYYATCAFYVNVLQKLWVKPGCFRGVLSSWNRDGNVTKKGERRKIVSQHAFGGQFGKSETIGALKMYKIVFRVSK</sequence>
<dbReference type="Proteomes" id="UP001234989">
    <property type="component" value="Chromosome 11"/>
</dbReference>
<accession>A0AAF0UZB4</accession>
<dbReference type="EMBL" id="CP133622">
    <property type="protein sequence ID" value="WMV55838.1"/>
    <property type="molecule type" value="Genomic_DNA"/>
</dbReference>
<protein>
    <submittedName>
        <fullName evidence="1">Uncharacterized protein</fullName>
    </submittedName>
</protein>
<evidence type="ECO:0000313" key="1">
    <source>
        <dbReference type="EMBL" id="WMV55838.1"/>
    </source>
</evidence>